<dbReference type="CDD" id="cd02165">
    <property type="entry name" value="NMNAT"/>
    <property type="match status" value="1"/>
</dbReference>
<dbReference type="GO" id="GO:0004515">
    <property type="term" value="F:nicotinate-nucleotide adenylyltransferase activity"/>
    <property type="evidence" value="ECO:0007669"/>
    <property type="project" value="UniProtKB-EC"/>
</dbReference>
<dbReference type="SUPFAM" id="SSF52374">
    <property type="entry name" value="Nucleotidylyl transferase"/>
    <property type="match status" value="1"/>
</dbReference>
<keyword evidence="3 10" id="KW-0662">Pyridine nucleotide biosynthesis</keyword>
<dbReference type="Gene3D" id="3.40.50.620">
    <property type="entry name" value="HUPs"/>
    <property type="match status" value="1"/>
</dbReference>
<evidence type="ECO:0000256" key="4">
    <source>
        <dbReference type="ARBA" id="ARBA00022679"/>
    </source>
</evidence>
<evidence type="ECO:0000256" key="10">
    <source>
        <dbReference type="HAMAP-Rule" id="MF_00244"/>
    </source>
</evidence>
<evidence type="ECO:0000256" key="3">
    <source>
        <dbReference type="ARBA" id="ARBA00022642"/>
    </source>
</evidence>
<dbReference type="EMBL" id="JBHTLT010000133">
    <property type="protein sequence ID" value="MFD1207035.1"/>
    <property type="molecule type" value="Genomic_DNA"/>
</dbReference>
<dbReference type="PANTHER" id="PTHR39321:SF3">
    <property type="entry name" value="PHOSPHOPANTETHEINE ADENYLYLTRANSFERASE"/>
    <property type="match status" value="1"/>
</dbReference>
<dbReference type="NCBIfam" id="TIGR00482">
    <property type="entry name" value="nicotinate (nicotinamide) nucleotide adenylyltransferase"/>
    <property type="match status" value="1"/>
</dbReference>
<dbReference type="RefSeq" id="WP_336822586.1">
    <property type="nucleotide sequence ID" value="NZ_JBHTLT010000133.1"/>
</dbReference>
<dbReference type="InterPro" id="IPR014729">
    <property type="entry name" value="Rossmann-like_a/b/a_fold"/>
</dbReference>
<keyword evidence="7 10" id="KW-0067">ATP-binding</keyword>
<dbReference type="EC" id="2.7.7.18" evidence="10"/>
<evidence type="ECO:0000256" key="8">
    <source>
        <dbReference type="ARBA" id="ARBA00023027"/>
    </source>
</evidence>
<accession>A0ABW3U1X5</accession>
<sequence>MKRIGILGGTFNPPHIGHLLIADEVRHALQLDEIRLMPTAIPPHKMNPNDASPEQRLRMVEMSVEHVDGLTCSSFEVDRGGVSYTYDTMAALKEMEPSNEFFFIIGGDMIDILPQWHRIDELLKLVTFVGVDRPDSNGETTFPIVKVNIPEIDLSSTLIRKRFAEGGPVRFLLPNGVEAFIRKEELYG</sequence>
<dbReference type="InterPro" id="IPR005248">
    <property type="entry name" value="NadD/NMNAT"/>
</dbReference>
<dbReference type="Proteomes" id="UP001597231">
    <property type="component" value="Unassembled WGS sequence"/>
</dbReference>
<evidence type="ECO:0000313" key="13">
    <source>
        <dbReference type="Proteomes" id="UP001597231"/>
    </source>
</evidence>
<keyword evidence="13" id="KW-1185">Reference proteome</keyword>
<evidence type="ECO:0000256" key="7">
    <source>
        <dbReference type="ARBA" id="ARBA00022840"/>
    </source>
</evidence>
<evidence type="ECO:0000313" key="12">
    <source>
        <dbReference type="EMBL" id="MFD1207035.1"/>
    </source>
</evidence>
<comment type="similarity">
    <text evidence="10">Belongs to the NadD family.</text>
</comment>
<comment type="caution">
    <text evidence="12">The sequence shown here is derived from an EMBL/GenBank/DDBJ whole genome shotgun (WGS) entry which is preliminary data.</text>
</comment>
<evidence type="ECO:0000256" key="9">
    <source>
        <dbReference type="ARBA" id="ARBA00048721"/>
    </source>
</evidence>
<evidence type="ECO:0000256" key="6">
    <source>
        <dbReference type="ARBA" id="ARBA00022741"/>
    </source>
</evidence>
<feature type="domain" description="Cytidyltransferase-like" evidence="11">
    <location>
        <begin position="6"/>
        <end position="162"/>
    </location>
</feature>
<keyword evidence="8 10" id="KW-0520">NAD</keyword>
<dbReference type="NCBIfam" id="NF000841">
    <property type="entry name" value="PRK00071.1-4"/>
    <property type="match status" value="1"/>
</dbReference>
<reference evidence="13" key="1">
    <citation type="journal article" date="2019" name="Int. J. Syst. Evol. Microbiol.">
        <title>The Global Catalogue of Microorganisms (GCM) 10K type strain sequencing project: providing services to taxonomists for standard genome sequencing and annotation.</title>
        <authorList>
            <consortium name="The Broad Institute Genomics Platform"/>
            <consortium name="The Broad Institute Genome Sequencing Center for Infectious Disease"/>
            <person name="Wu L."/>
            <person name="Ma J."/>
        </authorList>
    </citation>
    <scope>NUCLEOTIDE SEQUENCE [LARGE SCALE GENOMIC DNA]</scope>
    <source>
        <strain evidence="13">CCUG 53915</strain>
    </source>
</reference>
<evidence type="ECO:0000256" key="5">
    <source>
        <dbReference type="ARBA" id="ARBA00022695"/>
    </source>
</evidence>
<evidence type="ECO:0000256" key="2">
    <source>
        <dbReference type="ARBA" id="ARBA00005019"/>
    </source>
</evidence>
<keyword evidence="4 10" id="KW-0808">Transferase</keyword>
<evidence type="ECO:0000259" key="11">
    <source>
        <dbReference type="Pfam" id="PF01467"/>
    </source>
</evidence>
<evidence type="ECO:0000256" key="1">
    <source>
        <dbReference type="ARBA" id="ARBA00002324"/>
    </source>
</evidence>
<proteinExistence type="inferred from homology"/>
<dbReference type="HAMAP" id="MF_00244">
    <property type="entry name" value="NaMN_adenylyltr"/>
    <property type="match status" value="1"/>
</dbReference>
<dbReference type="Pfam" id="PF01467">
    <property type="entry name" value="CTP_transf_like"/>
    <property type="match status" value="1"/>
</dbReference>
<keyword evidence="6 10" id="KW-0547">Nucleotide-binding</keyword>
<gene>
    <name evidence="10" type="primary">nadD</name>
    <name evidence="12" type="ORF">ACFQ38_18205</name>
</gene>
<dbReference type="PANTHER" id="PTHR39321">
    <property type="entry name" value="NICOTINATE-NUCLEOTIDE ADENYLYLTRANSFERASE-RELATED"/>
    <property type="match status" value="1"/>
</dbReference>
<name>A0ABW3U1X5_9BACL</name>
<protein>
    <recommendedName>
        <fullName evidence="10">Probable nicotinate-nucleotide adenylyltransferase</fullName>
        <ecNumber evidence="10">2.7.7.18</ecNumber>
    </recommendedName>
    <alternativeName>
        <fullName evidence="10">Deamido-NAD(+) diphosphorylase</fullName>
    </alternativeName>
    <alternativeName>
        <fullName evidence="10">Deamido-NAD(+) pyrophosphorylase</fullName>
    </alternativeName>
    <alternativeName>
        <fullName evidence="10">Nicotinate mononucleotide adenylyltransferase</fullName>
        <shortName evidence="10">NaMN adenylyltransferase</shortName>
    </alternativeName>
</protein>
<comment type="pathway">
    <text evidence="2 10">Cofactor biosynthesis; NAD(+) biosynthesis; deamido-NAD(+) from nicotinate D-ribonucleotide: step 1/1.</text>
</comment>
<dbReference type="NCBIfam" id="TIGR00125">
    <property type="entry name" value="cyt_tran_rel"/>
    <property type="match status" value="1"/>
</dbReference>
<dbReference type="NCBIfam" id="NF000840">
    <property type="entry name" value="PRK00071.1-3"/>
    <property type="match status" value="1"/>
</dbReference>
<comment type="catalytic activity">
    <reaction evidence="9 10">
        <text>nicotinate beta-D-ribonucleotide + ATP + H(+) = deamido-NAD(+) + diphosphate</text>
        <dbReference type="Rhea" id="RHEA:22860"/>
        <dbReference type="ChEBI" id="CHEBI:15378"/>
        <dbReference type="ChEBI" id="CHEBI:30616"/>
        <dbReference type="ChEBI" id="CHEBI:33019"/>
        <dbReference type="ChEBI" id="CHEBI:57502"/>
        <dbReference type="ChEBI" id="CHEBI:58437"/>
        <dbReference type="EC" id="2.7.7.18"/>
    </reaction>
</comment>
<dbReference type="InterPro" id="IPR004821">
    <property type="entry name" value="Cyt_trans-like"/>
</dbReference>
<keyword evidence="5 10" id="KW-0548">Nucleotidyltransferase</keyword>
<comment type="function">
    <text evidence="1 10">Catalyzes the reversible adenylation of nicotinate mononucleotide (NaMN) to nicotinic acid adenine dinucleotide (NaAD).</text>
</comment>
<organism evidence="12 13">
    <name type="scientific">Sporosarcina contaminans</name>
    <dbReference type="NCBI Taxonomy" id="633403"/>
    <lineage>
        <taxon>Bacteria</taxon>
        <taxon>Bacillati</taxon>
        <taxon>Bacillota</taxon>
        <taxon>Bacilli</taxon>
        <taxon>Bacillales</taxon>
        <taxon>Caryophanaceae</taxon>
        <taxon>Sporosarcina</taxon>
    </lineage>
</organism>